<feature type="region of interest" description="Disordered" evidence="2">
    <location>
        <begin position="1"/>
        <end position="63"/>
    </location>
</feature>
<gene>
    <name evidence="4" type="ORF">DFH07DRAFT_841320</name>
</gene>
<keyword evidence="5" id="KW-1185">Reference proteome</keyword>
<keyword evidence="1" id="KW-0175">Coiled coil</keyword>
<keyword evidence="3" id="KW-0812">Transmembrane</keyword>
<dbReference type="Proteomes" id="UP001215280">
    <property type="component" value="Unassembled WGS sequence"/>
</dbReference>
<feature type="compositionally biased region" description="Low complexity" evidence="2">
    <location>
        <begin position="1"/>
        <end position="17"/>
    </location>
</feature>
<evidence type="ECO:0000313" key="4">
    <source>
        <dbReference type="EMBL" id="KAJ7738047.1"/>
    </source>
</evidence>
<protein>
    <submittedName>
        <fullName evidence="4">Uncharacterized protein</fullName>
    </submittedName>
</protein>
<feature type="transmembrane region" description="Helical" evidence="3">
    <location>
        <begin position="67"/>
        <end position="87"/>
    </location>
</feature>
<sequence length="333" mass="37820">MYPNVRSSGRVPSSSPPAYDANPWSYSAPGAPPGANARQHTLPVNDHTPLLPQSPSPPRLKENSKTWSPLSVFIAFMLFILGVVVAAEWMQRSPEAALDPATRARMRREWDKEIKGHEAIRQAWVTEVAAHETARADWEAEHAALVTMREQLVRDKEAWEAEKRADERRKEEEQERLRASFYWEDLRAEQRCLRHGARQYKARVANVPREYDPVQACKETAVEIHGVEIPSPTQCEDKGCGGVFGHWTVDYLEPTCITHFDEFNDKGCTSPGSGRRRIESRLWNLQSGDDWRDMCSTTPANFRGLHLGSPEICENWGISGVWGFWNIEDPACL</sequence>
<name>A0AAD7I9X4_9AGAR</name>
<keyword evidence="3" id="KW-0472">Membrane</keyword>
<organism evidence="4 5">
    <name type="scientific">Mycena maculata</name>
    <dbReference type="NCBI Taxonomy" id="230809"/>
    <lineage>
        <taxon>Eukaryota</taxon>
        <taxon>Fungi</taxon>
        <taxon>Dikarya</taxon>
        <taxon>Basidiomycota</taxon>
        <taxon>Agaricomycotina</taxon>
        <taxon>Agaricomycetes</taxon>
        <taxon>Agaricomycetidae</taxon>
        <taxon>Agaricales</taxon>
        <taxon>Marasmiineae</taxon>
        <taxon>Mycenaceae</taxon>
        <taxon>Mycena</taxon>
    </lineage>
</organism>
<dbReference type="AlphaFoldDB" id="A0AAD7I9X4"/>
<feature type="coiled-coil region" evidence="1">
    <location>
        <begin position="149"/>
        <end position="176"/>
    </location>
</feature>
<evidence type="ECO:0000256" key="3">
    <source>
        <dbReference type="SAM" id="Phobius"/>
    </source>
</evidence>
<evidence type="ECO:0000256" key="2">
    <source>
        <dbReference type="SAM" id="MobiDB-lite"/>
    </source>
</evidence>
<comment type="caution">
    <text evidence="4">The sequence shown here is derived from an EMBL/GenBank/DDBJ whole genome shotgun (WGS) entry which is preliminary data.</text>
</comment>
<keyword evidence="3" id="KW-1133">Transmembrane helix</keyword>
<evidence type="ECO:0000313" key="5">
    <source>
        <dbReference type="Proteomes" id="UP001215280"/>
    </source>
</evidence>
<reference evidence="4" key="1">
    <citation type="submission" date="2023-03" db="EMBL/GenBank/DDBJ databases">
        <title>Massive genome expansion in bonnet fungi (Mycena s.s.) driven by repeated elements and novel gene families across ecological guilds.</title>
        <authorList>
            <consortium name="Lawrence Berkeley National Laboratory"/>
            <person name="Harder C.B."/>
            <person name="Miyauchi S."/>
            <person name="Viragh M."/>
            <person name="Kuo A."/>
            <person name="Thoen E."/>
            <person name="Andreopoulos B."/>
            <person name="Lu D."/>
            <person name="Skrede I."/>
            <person name="Drula E."/>
            <person name="Henrissat B."/>
            <person name="Morin E."/>
            <person name="Kohler A."/>
            <person name="Barry K."/>
            <person name="LaButti K."/>
            <person name="Morin E."/>
            <person name="Salamov A."/>
            <person name="Lipzen A."/>
            <person name="Mereny Z."/>
            <person name="Hegedus B."/>
            <person name="Baldrian P."/>
            <person name="Stursova M."/>
            <person name="Weitz H."/>
            <person name="Taylor A."/>
            <person name="Grigoriev I.V."/>
            <person name="Nagy L.G."/>
            <person name="Martin F."/>
            <person name="Kauserud H."/>
        </authorList>
    </citation>
    <scope>NUCLEOTIDE SEQUENCE</scope>
    <source>
        <strain evidence="4">CBHHK188m</strain>
    </source>
</reference>
<dbReference type="EMBL" id="JARJLG010000139">
    <property type="protein sequence ID" value="KAJ7738047.1"/>
    <property type="molecule type" value="Genomic_DNA"/>
</dbReference>
<accession>A0AAD7I9X4</accession>
<evidence type="ECO:0000256" key="1">
    <source>
        <dbReference type="SAM" id="Coils"/>
    </source>
</evidence>
<proteinExistence type="predicted"/>